<dbReference type="GO" id="GO:0009277">
    <property type="term" value="C:fungal-type cell wall"/>
    <property type="evidence" value="ECO:0007669"/>
    <property type="project" value="TreeGrafter"/>
</dbReference>
<feature type="chain" id="PRO_5041288629" description="Asl1-like glycosyl hydrolase catalytic domain-containing protein" evidence="2">
    <location>
        <begin position="18"/>
        <end position="521"/>
    </location>
</feature>
<proteinExistence type="predicted"/>
<evidence type="ECO:0000259" key="3">
    <source>
        <dbReference type="Pfam" id="PF11790"/>
    </source>
</evidence>
<feature type="domain" description="Asl1-like glycosyl hydrolase catalytic" evidence="3">
    <location>
        <begin position="299"/>
        <end position="518"/>
    </location>
</feature>
<organism evidence="4 5">
    <name type="scientific">Ramalina farinacea</name>
    <dbReference type="NCBI Taxonomy" id="258253"/>
    <lineage>
        <taxon>Eukaryota</taxon>
        <taxon>Fungi</taxon>
        <taxon>Dikarya</taxon>
        <taxon>Ascomycota</taxon>
        <taxon>Pezizomycotina</taxon>
        <taxon>Lecanoromycetes</taxon>
        <taxon>OSLEUM clade</taxon>
        <taxon>Lecanoromycetidae</taxon>
        <taxon>Lecanorales</taxon>
        <taxon>Lecanorineae</taxon>
        <taxon>Ramalinaceae</taxon>
        <taxon>Ramalina</taxon>
    </lineage>
</organism>
<protein>
    <recommendedName>
        <fullName evidence="3">Asl1-like glycosyl hydrolase catalytic domain-containing protein</fullName>
    </recommendedName>
</protein>
<dbReference type="PANTHER" id="PTHR34154:SF10">
    <property type="entry name" value="ASL1-LIKE GLYCOSYL HYDROLASE CATALYTIC DOMAIN-CONTAINING PROTEIN"/>
    <property type="match status" value="1"/>
</dbReference>
<feature type="compositionally biased region" description="Polar residues" evidence="1">
    <location>
        <begin position="98"/>
        <end position="107"/>
    </location>
</feature>
<dbReference type="GO" id="GO:0071966">
    <property type="term" value="P:fungal-type cell wall polysaccharide metabolic process"/>
    <property type="evidence" value="ECO:0007669"/>
    <property type="project" value="TreeGrafter"/>
</dbReference>
<dbReference type="AlphaFoldDB" id="A0AA43QIC8"/>
<comment type="caution">
    <text evidence="4">The sequence shown here is derived from an EMBL/GenBank/DDBJ whole genome shotgun (WGS) entry which is preliminary data.</text>
</comment>
<feature type="compositionally biased region" description="Low complexity" evidence="1">
    <location>
        <begin position="113"/>
        <end position="130"/>
    </location>
</feature>
<keyword evidence="5" id="KW-1185">Reference proteome</keyword>
<keyword evidence="2" id="KW-0732">Signal</keyword>
<dbReference type="PANTHER" id="PTHR34154">
    <property type="entry name" value="ALKALI-SENSITIVE LINKAGE PROTEIN 1"/>
    <property type="match status" value="1"/>
</dbReference>
<reference evidence="4" key="1">
    <citation type="journal article" date="2023" name="Genome Biol. Evol.">
        <title>First Whole Genome Sequence and Flow Cytometry Genome Size Data for the Lichen-Forming Fungus Ramalina farinacea (Ascomycota).</title>
        <authorList>
            <person name="Llewellyn T."/>
            <person name="Mian S."/>
            <person name="Hill R."/>
            <person name="Leitch I.J."/>
            <person name="Gaya E."/>
        </authorList>
    </citation>
    <scope>NUCLEOTIDE SEQUENCE</scope>
    <source>
        <strain evidence="4">LIQ254RAFAR</strain>
    </source>
</reference>
<evidence type="ECO:0000256" key="2">
    <source>
        <dbReference type="SAM" id="SignalP"/>
    </source>
</evidence>
<dbReference type="Pfam" id="PF11790">
    <property type="entry name" value="Glyco_hydro_cc"/>
    <property type="match status" value="1"/>
</dbReference>
<gene>
    <name evidence="4" type="ORF">OHK93_005415</name>
</gene>
<accession>A0AA43QIC8</accession>
<dbReference type="EMBL" id="JAPUFD010000003">
    <property type="protein sequence ID" value="MDI1486189.1"/>
    <property type="molecule type" value="Genomic_DNA"/>
</dbReference>
<dbReference type="InterPro" id="IPR024655">
    <property type="entry name" value="Asl1_glyco_hydro_catalytic"/>
</dbReference>
<feature type="compositionally biased region" description="Low complexity" evidence="1">
    <location>
        <begin position="202"/>
        <end position="217"/>
    </location>
</feature>
<feature type="region of interest" description="Disordered" evidence="1">
    <location>
        <begin position="29"/>
        <end position="52"/>
    </location>
</feature>
<feature type="region of interest" description="Disordered" evidence="1">
    <location>
        <begin position="98"/>
        <end position="152"/>
    </location>
</feature>
<evidence type="ECO:0000256" key="1">
    <source>
        <dbReference type="SAM" id="MobiDB-lite"/>
    </source>
</evidence>
<evidence type="ECO:0000313" key="5">
    <source>
        <dbReference type="Proteomes" id="UP001161017"/>
    </source>
</evidence>
<evidence type="ECO:0000313" key="4">
    <source>
        <dbReference type="EMBL" id="MDI1486189.1"/>
    </source>
</evidence>
<feature type="compositionally biased region" description="Low complexity" evidence="1">
    <location>
        <begin position="183"/>
        <end position="193"/>
    </location>
</feature>
<feature type="region of interest" description="Disordered" evidence="1">
    <location>
        <begin position="183"/>
        <end position="278"/>
    </location>
</feature>
<feature type="compositionally biased region" description="Low complexity" evidence="1">
    <location>
        <begin position="225"/>
        <end position="265"/>
    </location>
</feature>
<feature type="signal peptide" evidence="2">
    <location>
        <begin position="1"/>
        <end position="17"/>
    </location>
</feature>
<name>A0AA43QIC8_9LECA</name>
<dbReference type="InterPro" id="IPR053183">
    <property type="entry name" value="ASL1"/>
</dbReference>
<sequence length="521" mass="52359">MLYTTIAVSCLLTSTLAVPSFRELKHRHLHHDTSASTDHYHHHPSGTAGPPYGIANATSALYTASAGPTATDVVLGAGIVQTVNSLATETVTLTNAVGDIQTPSTGTEAEAANSKTGSDSGSDSNSGTDTEAASPETKSGTDTGSDSDSANGAACAAGTVTVTASPTVTVTVQAGAAAAATTSAAGTHGSAQSPTEEPDSVSSPTTPSASPSLAAGSGSSGSGSSGSSDSSSGAAAPTTTAAAAPASTAPATSSAAAATASTAPTTGGGDTPSGGTAAGLKTKRGIIASGSNMDGLAKAFGNTKISWLGNWFSAPPPDLPSSITFVPQMYGKGSDDNGEWTKNAQKAVQEGEKYMLSFGEPGTPNPTRYMDPQDGAAYWMQYMEPYAKQGVKIGAPGTLQNTQDFQWLSSFLDACTECTISFIAMHWFDKAGAAQVPGFKDTLNKAKALAGNKPIWLDNFSAAGSAADQKEFLGEVVPWLEQQENIQAYAYCPPDVATAGAGGGMLDGDALNDLGQYYANL</sequence>
<feature type="compositionally biased region" description="Low complexity" evidence="1">
    <location>
        <begin position="140"/>
        <end position="152"/>
    </location>
</feature>
<dbReference type="InterPro" id="IPR017853">
    <property type="entry name" value="GH"/>
</dbReference>
<dbReference type="Proteomes" id="UP001161017">
    <property type="component" value="Unassembled WGS sequence"/>
</dbReference>
<dbReference type="SUPFAM" id="SSF51445">
    <property type="entry name" value="(Trans)glycosidases"/>
    <property type="match status" value="1"/>
</dbReference>